<dbReference type="STRING" id="590998.Celf_2213"/>
<dbReference type="Proteomes" id="UP000008460">
    <property type="component" value="Chromosome"/>
</dbReference>
<feature type="compositionally biased region" description="Basic residues" evidence="1">
    <location>
        <begin position="269"/>
        <end position="278"/>
    </location>
</feature>
<dbReference type="SUPFAM" id="SSF56112">
    <property type="entry name" value="Protein kinase-like (PK-like)"/>
    <property type="match status" value="1"/>
</dbReference>
<feature type="transmembrane region" description="Helical" evidence="2">
    <location>
        <begin position="282"/>
        <end position="307"/>
    </location>
</feature>
<evidence type="ECO:0000256" key="2">
    <source>
        <dbReference type="SAM" id="Phobius"/>
    </source>
</evidence>
<dbReference type="KEGG" id="cfi:Celf_2213"/>
<keyword evidence="2" id="KW-0472">Membrane</keyword>
<organism evidence="3 4">
    <name type="scientific">Cellulomonas fimi (strain ATCC 484 / DSM 20113 / JCM 1341 / CCUG 24087 / LMG 16345 / NBRC 15513 / NCIMB 8980 / NCTC 7547 / NRS-133)</name>
    <dbReference type="NCBI Taxonomy" id="590998"/>
    <lineage>
        <taxon>Bacteria</taxon>
        <taxon>Bacillati</taxon>
        <taxon>Actinomycetota</taxon>
        <taxon>Actinomycetes</taxon>
        <taxon>Micrococcales</taxon>
        <taxon>Cellulomonadaceae</taxon>
        <taxon>Cellulomonas</taxon>
    </lineage>
</organism>
<reference evidence="3 4" key="1">
    <citation type="submission" date="2011-04" db="EMBL/GenBank/DDBJ databases">
        <title>Complete sequence of Cellulomonas fimi ATCC 484.</title>
        <authorList>
            <consortium name="US DOE Joint Genome Institute"/>
            <person name="Lucas S."/>
            <person name="Han J."/>
            <person name="Lapidus A."/>
            <person name="Cheng J.-F."/>
            <person name="Goodwin L."/>
            <person name="Pitluck S."/>
            <person name="Peters L."/>
            <person name="Chertkov O."/>
            <person name="Detter J.C."/>
            <person name="Han C."/>
            <person name="Tapia R."/>
            <person name="Land M."/>
            <person name="Hauser L."/>
            <person name="Kyrpides N."/>
            <person name="Ivanova N."/>
            <person name="Ovchinnikova G."/>
            <person name="Pagani I."/>
            <person name="Mead D."/>
            <person name="Brumm P."/>
            <person name="Woyke T."/>
        </authorList>
    </citation>
    <scope>NUCLEOTIDE SEQUENCE [LARGE SCALE GENOMIC DNA]</scope>
    <source>
        <strain evidence="4">ATCC 484 / DSM 20113 / JCM 1341 / NBRC 15513 / NCIMB 8980 / NCTC 7547</strain>
    </source>
</reference>
<sequence>MDDADGGAATTGSMGAMDAYLVPADVRALLDGGAFRVVAPAGPDGTGWLAAATDGSGRHLEVHVLPTGLDDAVAARVERLRALCHEHLPVLLDAVEIGPGRTALVVEHMPGRSLAELRAERAPLSDGEAVTVAVPVAWALGALHDAGLVHGAVGAATVVVRPDGRPALVDLRSVVLGTGGPPDGDLRRLAATLLAQLPDADVALVAGPARATLRDALEPLAQAPSLTAGQVVDRCFDSAEAEPVRLPDAGALAARDLRAAPPRADPLPRRARPARERRRRSLVVGAVATAGALVTTAALVVGAVVLLGGGDRGATPTVHRQAGVAAGPGGSRDDAVAAAVRLTQERAQVLAAGDAQRLAQVEVVDGPAHRADVAVVAGLAGARLDGLAAEVTHAALADVDPGASADGGAGGRADVEGVGAAGAVDEEDVAVRVTSVMSAHRLLAADGTVSDVPASAPRTVVLVLRWTDAGWRVLDVTDASAA</sequence>
<evidence type="ECO:0000256" key="1">
    <source>
        <dbReference type="SAM" id="MobiDB-lite"/>
    </source>
</evidence>
<dbReference type="InterPro" id="IPR011009">
    <property type="entry name" value="Kinase-like_dom_sf"/>
</dbReference>
<dbReference type="EMBL" id="CP002666">
    <property type="protein sequence ID" value="AEE46341.1"/>
    <property type="molecule type" value="Genomic_DNA"/>
</dbReference>
<evidence type="ECO:0000313" key="4">
    <source>
        <dbReference type="Proteomes" id="UP000008460"/>
    </source>
</evidence>
<name>F4H244_CELFA</name>
<proteinExistence type="predicted"/>
<keyword evidence="4" id="KW-1185">Reference proteome</keyword>
<gene>
    <name evidence="3" type="ordered locus">Celf_2213</name>
</gene>
<feature type="region of interest" description="Disordered" evidence="1">
    <location>
        <begin position="256"/>
        <end position="278"/>
    </location>
</feature>
<dbReference type="AlphaFoldDB" id="F4H244"/>
<evidence type="ECO:0000313" key="3">
    <source>
        <dbReference type="EMBL" id="AEE46341.1"/>
    </source>
</evidence>
<dbReference type="eggNOG" id="COG0515">
    <property type="taxonomic scope" value="Bacteria"/>
</dbReference>
<protein>
    <recommendedName>
        <fullName evidence="5">Protein kinase domain-containing protein</fullName>
    </recommendedName>
</protein>
<accession>F4H244</accession>
<dbReference type="Gene3D" id="1.10.510.10">
    <property type="entry name" value="Transferase(Phosphotransferase) domain 1"/>
    <property type="match status" value="1"/>
</dbReference>
<keyword evidence="2" id="KW-1133">Transmembrane helix</keyword>
<evidence type="ECO:0008006" key="5">
    <source>
        <dbReference type="Google" id="ProtNLM"/>
    </source>
</evidence>
<dbReference type="RefSeq" id="WP_013771367.1">
    <property type="nucleotide sequence ID" value="NC_015514.1"/>
</dbReference>
<dbReference type="HOGENOM" id="CLU_594089_0_0_11"/>
<keyword evidence="2" id="KW-0812">Transmembrane</keyword>